<sequence>MDKQFKKFSLSGSSLELDILLPLDESLVIDLRIHDDDDKYLLASKEDAKILVACKFHPKKNIGFNDVERTASMSKQYNVQSVIVTNLNYSYKSKIKGKKLNRIKNEELAILDNILNINIDY</sequence>
<comment type="caution">
    <text evidence="1">The sequence shown here is derived from an EMBL/GenBank/DDBJ whole genome shotgun (WGS) entry which is preliminary data.</text>
</comment>
<evidence type="ECO:0000313" key="2">
    <source>
        <dbReference type="Proteomes" id="UP000266673"/>
    </source>
</evidence>
<protein>
    <submittedName>
        <fullName evidence="1">Uncharacterized protein</fullName>
    </submittedName>
</protein>
<keyword evidence="2" id="KW-1185">Reference proteome</keyword>
<accession>A0A397VRU1</accession>
<reference evidence="1 2" key="1">
    <citation type="submission" date="2018-06" db="EMBL/GenBank/DDBJ databases">
        <title>Comparative genomics reveals the genomic features of Rhizophagus irregularis, R. cerebriforme, R. diaphanum and Gigaspora rosea, and their symbiotic lifestyle signature.</title>
        <authorList>
            <person name="Morin E."/>
            <person name="San Clemente H."/>
            <person name="Chen E.C.H."/>
            <person name="De La Providencia I."/>
            <person name="Hainaut M."/>
            <person name="Kuo A."/>
            <person name="Kohler A."/>
            <person name="Murat C."/>
            <person name="Tang N."/>
            <person name="Roy S."/>
            <person name="Loubradou J."/>
            <person name="Henrissat B."/>
            <person name="Grigoriev I.V."/>
            <person name="Corradi N."/>
            <person name="Roux C."/>
            <person name="Martin F.M."/>
        </authorList>
    </citation>
    <scope>NUCLEOTIDE SEQUENCE [LARGE SCALE GENOMIC DNA]</scope>
    <source>
        <strain evidence="1 2">DAOM 194757</strain>
    </source>
</reference>
<name>A0A397VRU1_9GLOM</name>
<gene>
    <name evidence="1" type="ORF">C2G38_2169559</name>
</gene>
<dbReference type="AlphaFoldDB" id="A0A397VRU1"/>
<dbReference type="Proteomes" id="UP000266673">
    <property type="component" value="Unassembled WGS sequence"/>
</dbReference>
<proteinExistence type="predicted"/>
<dbReference type="EMBL" id="QKWP01000232">
    <property type="protein sequence ID" value="RIB24047.1"/>
    <property type="molecule type" value="Genomic_DNA"/>
</dbReference>
<dbReference type="OrthoDB" id="2443154at2759"/>
<organism evidence="1 2">
    <name type="scientific">Gigaspora rosea</name>
    <dbReference type="NCBI Taxonomy" id="44941"/>
    <lineage>
        <taxon>Eukaryota</taxon>
        <taxon>Fungi</taxon>
        <taxon>Fungi incertae sedis</taxon>
        <taxon>Mucoromycota</taxon>
        <taxon>Glomeromycotina</taxon>
        <taxon>Glomeromycetes</taxon>
        <taxon>Diversisporales</taxon>
        <taxon>Gigasporaceae</taxon>
        <taxon>Gigaspora</taxon>
    </lineage>
</organism>
<evidence type="ECO:0000313" key="1">
    <source>
        <dbReference type="EMBL" id="RIB24047.1"/>
    </source>
</evidence>